<proteinExistence type="inferred from homology"/>
<organism evidence="11 12">
    <name type="scientific">Xylella fastidiosa (strain 9a5c)</name>
    <dbReference type="NCBI Taxonomy" id="160492"/>
    <lineage>
        <taxon>Bacteria</taxon>
        <taxon>Pseudomonadati</taxon>
        <taxon>Pseudomonadota</taxon>
        <taxon>Gammaproteobacteria</taxon>
        <taxon>Lysobacterales</taxon>
        <taxon>Lysobacteraceae</taxon>
        <taxon>Xylella</taxon>
    </lineage>
</organism>
<dbReference type="InterPro" id="IPR039793">
    <property type="entry name" value="UROS/Hem4"/>
</dbReference>
<comment type="pathway">
    <text evidence="1 9">Porphyrin-containing compound metabolism; protoporphyrin-IX biosynthesis; coproporphyrinogen-III from 5-aminolevulinate: step 3/4.</text>
</comment>
<evidence type="ECO:0000256" key="8">
    <source>
        <dbReference type="ARBA" id="ARBA00048617"/>
    </source>
</evidence>
<comment type="function">
    <text evidence="6 9">Catalyzes cyclization of the linear tetrapyrrole, hydroxymethylbilane, to the macrocyclic uroporphyrinogen III.</text>
</comment>
<comment type="similarity">
    <text evidence="2 9">Belongs to the uroporphyrinogen-III synthase family.</text>
</comment>
<dbReference type="CDD" id="cd06578">
    <property type="entry name" value="HemD"/>
    <property type="match status" value="1"/>
</dbReference>
<keyword evidence="5 9" id="KW-0627">Porphyrin biosynthesis</keyword>
<dbReference type="Gene3D" id="3.40.50.10090">
    <property type="match status" value="2"/>
</dbReference>
<dbReference type="UniPathway" id="UPA00251">
    <property type="reaction ID" value="UER00320"/>
</dbReference>
<evidence type="ECO:0000256" key="5">
    <source>
        <dbReference type="ARBA" id="ARBA00023244"/>
    </source>
</evidence>
<evidence type="ECO:0000256" key="9">
    <source>
        <dbReference type="RuleBase" id="RU366031"/>
    </source>
</evidence>
<dbReference type="SUPFAM" id="SSF69618">
    <property type="entry name" value="HemD-like"/>
    <property type="match status" value="1"/>
</dbReference>
<reference evidence="11 12" key="1">
    <citation type="journal article" date="2000" name="Nature">
        <title>The genome sequence of the plant pathogen Xylella fastidiosa.</title>
        <authorList>
            <person name="Simpson A.J."/>
            <person name="Reinach F.C."/>
            <person name="Arruda P."/>
            <person name="Abreu F.A."/>
            <person name="Acencio M."/>
            <person name="Alvarenga R."/>
            <person name="Alves L.M."/>
            <person name="Araya J.E."/>
            <person name="Baia G.S."/>
            <person name="Baptista C.S."/>
            <person name="Barros M.H."/>
            <person name="Bonaccorsi E.D."/>
            <person name="Bordin S."/>
            <person name="Bove J.M."/>
            <person name="Briones M.R."/>
            <person name="Bueno M.R."/>
            <person name="Camargo A.A."/>
            <person name="Camargo L.E."/>
            <person name="Carraro D.M."/>
            <person name="Carrer H."/>
            <person name="Colauto N.B."/>
            <person name="Colombo C."/>
            <person name="Costa F.F."/>
            <person name="Costa M.C."/>
            <person name="Costa-Neto C.M."/>
            <person name="Coutinho L.L."/>
            <person name="Cristofani M."/>
            <person name="Dias-Neto E."/>
            <person name="Docena C."/>
            <person name="El-Dorry H."/>
            <person name="Facincani A.P."/>
            <person name="Ferreira A.J."/>
            <person name="Ferreira V.C."/>
            <person name="Ferro J.A."/>
            <person name="Fraga J.S."/>
            <person name="Franca S.C."/>
            <person name="Franco M.C."/>
            <person name="Frohme M."/>
            <person name="Furlan L.R."/>
            <person name="Garnier M."/>
            <person name="Goldman G.H."/>
            <person name="Goldman M.H."/>
            <person name="Gomes S.L."/>
            <person name="Gruber A."/>
            <person name="Ho P.L."/>
            <person name="Hoheisel J.D."/>
            <person name="Junqueira M.L."/>
            <person name="Kemper E.L."/>
            <person name="Kitajima J.P."/>
            <person name="Krieger J.E."/>
            <person name="Kuramae E.E."/>
            <person name="Laigret F."/>
            <person name="Lambais M.R."/>
            <person name="Leite L.C."/>
            <person name="Lemos E.G."/>
            <person name="Lemos M.V."/>
            <person name="Lopes S.A."/>
            <person name="Lopes C.R."/>
            <person name="Machado J.A."/>
            <person name="Machado M.A."/>
            <person name="Madeira A.M."/>
            <person name="Madeira H.M."/>
            <person name="Marino C.L."/>
            <person name="Marques M.V."/>
            <person name="Martins E.A."/>
            <person name="Martins E.M."/>
            <person name="Matsukuma A.Y."/>
            <person name="Menck C.F."/>
            <person name="Miracca E.C."/>
            <person name="Miyaki C.Y."/>
            <person name="Monteriro-Vitorello C.B."/>
            <person name="Moon D.H."/>
            <person name="Nagai M.A."/>
            <person name="Nascimento A.L."/>
            <person name="Netto L.E."/>
            <person name="Nhani A.Jr."/>
            <person name="Nobrega F.G."/>
            <person name="Nunes L.R."/>
            <person name="Oliveira M.A."/>
            <person name="de Oliveira M.C."/>
            <person name="de Oliveira R.C."/>
            <person name="Palmieri D.A."/>
            <person name="Paris A."/>
            <person name="Peixoto B.R."/>
            <person name="Pereira G.A."/>
            <person name="Pereira H.A.Jr."/>
            <person name="Pesquero J.B."/>
            <person name="Quaggio R.B."/>
            <person name="Roberto P.G."/>
            <person name="Rodrigues V."/>
            <person name="de M Rosa A.J."/>
            <person name="de Rosa V.E.Jr."/>
            <person name="de Sa R.G."/>
            <person name="Santelli R.V."/>
            <person name="Sawasaki H.E."/>
            <person name="da Silva A.C."/>
            <person name="da Silva A.M."/>
            <person name="da Silva F.R."/>
            <person name="da Silva W.A.Jr."/>
            <person name="da Silveira J.F."/>
            <person name="Silvestri M.L."/>
            <person name="Siqueira W.J."/>
            <person name="de Souza A.A."/>
            <person name="de Souza A.P."/>
            <person name="Terenzi M.F."/>
            <person name="Truffi D."/>
            <person name="Tsai S.M."/>
            <person name="Tsuhako M.H."/>
            <person name="Vallada H."/>
            <person name="Van Sluys M.A."/>
            <person name="Verjovski-Almeida S."/>
            <person name="Vettore A.L."/>
            <person name="Zago M.A."/>
            <person name="Zatz M."/>
            <person name="Meidanis J."/>
            <person name="Setubal J.C."/>
        </authorList>
    </citation>
    <scope>NUCLEOTIDE SEQUENCE [LARGE SCALE GENOMIC DNA]</scope>
    <source>
        <strain evidence="11 12">9a5c</strain>
    </source>
</reference>
<evidence type="ECO:0000256" key="6">
    <source>
        <dbReference type="ARBA" id="ARBA00037589"/>
    </source>
</evidence>
<evidence type="ECO:0000256" key="3">
    <source>
        <dbReference type="ARBA" id="ARBA00013109"/>
    </source>
</evidence>
<dbReference type="GO" id="GO:0004852">
    <property type="term" value="F:uroporphyrinogen-III synthase activity"/>
    <property type="evidence" value="ECO:0007669"/>
    <property type="project" value="UniProtKB-UniRule"/>
</dbReference>
<dbReference type="PANTHER" id="PTHR38042">
    <property type="entry name" value="UROPORPHYRINOGEN-III SYNTHASE, CHLOROPLASTIC"/>
    <property type="match status" value="1"/>
</dbReference>
<keyword evidence="4 9" id="KW-0456">Lyase</keyword>
<protein>
    <recommendedName>
        <fullName evidence="7 9">Uroporphyrinogen-III synthase</fullName>
        <ecNumber evidence="3 9">4.2.1.75</ecNumber>
    </recommendedName>
</protein>
<evidence type="ECO:0000259" key="10">
    <source>
        <dbReference type="Pfam" id="PF02602"/>
    </source>
</evidence>
<dbReference type="HOGENOM" id="CLU_011276_9_4_6"/>
<name>Q9PCI0_XYLFA</name>
<dbReference type="PANTHER" id="PTHR38042:SF1">
    <property type="entry name" value="UROPORPHYRINOGEN-III SYNTHASE, CHLOROPLASTIC"/>
    <property type="match status" value="1"/>
</dbReference>
<dbReference type="GO" id="GO:0006782">
    <property type="term" value="P:protoporphyrinogen IX biosynthetic process"/>
    <property type="evidence" value="ECO:0007669"/>
    <property type="project" value="UniProtKB-UniRule"/>
</dbReference>
<dbReference type="InterPro" id="IPR036108">
    <property type="entry name" value="4pyrrol_syn_uPrphyn_synt_sf"/>
</dbReference>
<gene>
    <name evidence="11" type="ordered locus">XF_1799</name>
</gene>
<feature type="domain" description="Tetrapyrrole biosynthesis uroporphyrinogen III synthase" evidence="10">
    <location>
        <begin position="73"/>
        <end position="256"/>
    </location>
</feature>
<dbReference type="GO" id="GO:0006780">
    <property type="term" value="P:uroporphyrinogen III biosynthetic process"/>
    <property type="evidence" value="ECO:0007669"/>
    <property type="project" value="UniProtKB-UniRule"/>
</dbReference>
<evidence type="ECO:0000256" key="4">
    <source>
        <dbReference type="ARBA" id="ARBA00023239"/>
    </source>
</evidence>
<dbReference type="NCBIfam" id="NF006454">
    <property type="entry name" value="PRK08811.1"/>
    <property type="match status" value="1"/>
</dbReference>
<dbReference type="Pfam" id="PF02602">
    <property type="entry name" value="HEM4"/>
    <property type="match status" value="1"/>
</dbReference>
<evidence type="ECO:0000313" key="12">
    <source>
        <dbReference type="Proteomes" id="UP000000812"/>
    </source>
</evidence>
<dbReference type="AlphaFoldDB" id="Q9PCI0"/>
<dbReference type="EC" id="4.2.1.75" evidence="3 9"/>
<evidence type="ECO:0000256" key="7">
    <source>
        <dbReference type="ARBA" id="ARBA00040167"/>
    </source>
</evidence>
<dbReference type="KEGG" id="xfa:XF_1799"/>
<dbReference type="EMBL" id="AE003849">
    <property type="protein sequence ID" value="AAF84607.1"/>
    <property type="molecule type" value="Genomic_DNA"/>
</dbReference>
<dbReference type="PIR" id="E82637">
    <property type="entry name" value="E82637"/>
</dbReference>
<evidence type="ECO:0000313" key="11">
    <source>
        <dbReference type="EMBL" id="AAF84607.1"/>
    </source>
</evidence>
<comment type="catalytic activity">
    <reaction evidence="8 9">
        <text>hydroxymethylbilane = uroporphyrinogen III + H2O</text>
        <dbReference type="Rhea" id="RHEA:18965"/>
        <dbReference type="ChEBI" id="CHEBI:15377"/>
        <dbReference type="ChEBI" id="CHEBI:57308"/>
        <dbReference type="ChEBI" id="CHEBI:57845"/>
        <dbReference type="EC" id="4.2.1.75"/>
    </reaction>
</comment>
<accession>Q9PCI0</accession>
<evidence type="ECO:0000256" key="2">
    <source>
        <dbReference type="ARBA" id="ARBA00008133"/>
    </source>
</evidence>
<evidence type="ECO:0000256" key="1">
    <source>
        <dbReference type="ARBA" id="ARBA00004772"/>
    </source>
</evidence>
<sequence length="305" mass="33489">MAMTSSTKARAASSNHTHGYLNRVAHAIFTPLGIDKRHSTNIRSIMHTMTRPDQARAPWYLLSLRPANNHAALRRAVARYGGGLIALSPWRLKRLDSPETRSALASALTASTLVFTSPEAVRAAHALQTLRASPGQVWLCVGASTARMLQQCGITRVLHPTQMNSEGLLTLLAQQPPTEVGLITAPGGRDLLQQKLLENGIRLHRANVYERQPLRLRTATLDVLQRNATRSMLALSSAEALALLLPQWPDNLRRILYQRPVIATSKRLEDLACARGFISVYRTTGPLPRQLAATAAAFRPDKTAQ</sequence>
<dbReference type="InterPro" id="IPR003754">
    <property type="entry name" value="4pyrrol_synth_uPrphyn_synth"/>
</dbReference>
<dbReference type="eggNOG" id="COG1587">
    <property type="taxonomic scope" value="Bacteria"/>
</dbReference>
<dbReference type="Proteomes" id="UP000000812">
    <property type="component" value="Chromosome"/>
</dbReference>
<dbReference type="STRING" id="160492.XF_1799"/>